<evidence type="ECO:0000256" key="4">
    <source>
        <dbReference type="ARBA" id="ARBA00023172"/>
    </source>
</evidence>
<evidence type="ECO:0000313" key="8">
    <source>
        <dbReference type="EMBL" id="AGF49243.1"/>
    </source>
</evidence>
<feature type="region of interest" description="Domain III" evidence="6">
    <location>
        <begin position="139"/>
        <end position="192"/>
    </location>
</feature>
<feature type="domain" description="Helix-hairpin-helix DNA-binding motif class 1" evidence="7">
    <location>
        <begin position="73"/>
        <end position="92"/>
    </location>
</feature>
<proteinExistence type="inferred from homology"/>
<gene>
    <name evidence="6" type="primary">ruvA</name>
    <name evidence="8" type="ORF">ST1E_0936</name>
</gene>
<dbReference type="GO" id="GO:0009378">
    <property type="term" value="F:four-way junction helicase activity"/>
    <property type="evidence" value="ECO:0007669"/>
    <property type="project" value="InterPro"/>
</dbReference>
<dbReference type="PATRIC" id="fig|1208921.3.peg.535"/>
<dbReference type="InterPro" id="IPR012340">
    <property type="entry name" value="NA-bd_OB-fold"/>
</dbReference>
<keyword evidence="3 6" id="KW-0238">DNA-binding</keyword>
<evidence type="ECO:0000313" key="9">
    <source>
        <dbReference type="Proteomes" id="UP000011658"/>
    </source>
</evidence>
<evidence type="ECO:0000256" key="2">
    <source>
        <dbReference type="ARBA" id="ARBA00022763"/>
    </source>
</evidence>
<dbReference type="KEGG" id="kga:ST1E_0936"/>
<keyword evidence="2 6" id="KW-0227">DNA damage</keyword>
<protein>
    <recommendedName>
        <fullName evidence="6">Holliday junction branch migration complex subunit RuvA</fullName>
    </recommendedName>
</protein>
<dbReference type="HAMAP" id="MF_00031">
    <property type="entry name" value="DNA_HJ_migration_RuvA"/>
    <property type="match status" value="1"/>
</dbReference>
<keyword evidence="5 6" id="KW-0234">DNA repair</keyword>
<dbReference type="eggNOG" id="COG0632">
    <property type="taxonomic scope" value="Bacteria"/>
</dbReference>
<feature type="domain" description="Helix-hairpin-helix DNA-binding motif class 1" evidence="7">
    <location>
        <begin position="108"/>
        <end position="127"/>
    </location>
</feature>
<dbReference type="SUPFAM" id="SSF46929">
    <property type="entry name" value="DNA helicase RuvA subunit, C-terminal domain"/>
    <property type="match status" value="1"/>
</dbReference>
<comment type="subcellular location">
    <subcellularLocation>
        <location evidence="6">Cytoplasm</location>
    </subcellularLocation>
</comment>
<evidence type="ECO:0000256" key="6">
    <source>
        <dbReference type="HAMAP-Rule" id="MF_00031"/>
    </source>
</evidence>
<keyword evidence="4 6" id="KW-0233">DNA recombination</keyword>
<dbReference type="InterPro" id="IPR010994">
    <property type="entry name" value="RuvA_2-like"/>
</dbReference>
<dbReference type="InterPro" id="IPR013849">
    <property type="entry name" value="DNA_helicase_Holl-junc_RuvA_I"/>
</dbReference>
<dbReference type="GO" id="GO:0005737">
    <property type="term" value="C:cytoplasm"/>
    <property type="evidence" value="ECO:0007669"/>
    <property type="project" value="UniProtKB-SubCell"/>
</dbReference>
<keyword evidence="8" id="KW-0347">Helicase</keyword>
<sequence>MIERITGKLLDKSTNSICIDVNGICYEIETTANTINSLPDINEKLTLFTHLLIREDAHILFGFNDHSTRNTFRLLIKTAGIGARTALSVLSTLSVDELLNSIVMQDPSILTKVPGIGQRTAERLLLELKNKIKSEPGMSSLQTPPQHHSDLINALVSLGYSYKETMKIINFVPENLTISESIKYALKLLSSG</sequence>
<comment type="subunit">
    <text evidence="6">Homotetramer. Forms an RuvA(8)-RuvB(12)-Holliday junction (HJ) complex. HJ DNA is sandwiched between 2 RuvA tetramers; dsDNA enters through RuvA and exits via RuvB. An RuvB hexamer assembles on each DNA strand where it exits the tetramer. Each RuvB hexamer is contacted by two RuvA subunits (via domain III) on 2 adjacent RuvB subunits; this complex drives branch migration. In the full resolvosome a probable DNA-RuvA(4)-RuvB(12)-RuvC(2) complex forms which resolves the HJ.</text>
</comment>
<dbReference type="InterPro" id="IPR000085">
    <property type="entry name" value="RuvA"/>
</dbReference>
<dbReference type="SUPFAM" id="SSF50249">
    <property type="entry name" value="Nucleic acid-binding proteins"/>
    <property type="match status" value="1"/>
</dbReference>
<dbReference type="Pfam" id="PF07499">
    <property type="entry name" value="RuvA_C"/>
    <property type="match status" value="1"/>
</dbReference>
<dbReference type="GO" id="GO:0016787">
    <property type="term" value="F:hydrolase activity"/>
    <property type="evidence" value="ECO:0007669"/>
    <property type="project" value="UniProtKB-KW"/>
</dbReference>
<dbReference type="InterPro" id="IPR036267">
    <property type="entry name" value="RuvA_C_sf"/>
</dbReference>
<dbReference type="STRING" id="1208921.ST1E_0936"/>
<dbReference type="Proteomes" id="UP000011658">
    <property type="component" value="Chromosome"/>
</dbReference>
<dbReference type="GO" id="GO:0009379">
    <property type="term" value="C:Holliday junction helicase complex"/>
    <property type="evidence" value="ECO:0007669"/>
    <property type="project" value="InterPro"/>
</dbReference>
<evidence type="ECO:0000256" key="3">
    <source>
        <dbReference type="ARBA" id="ARBA00023125"/>
    </source>
</evidence>
<comment type="domain">
    <text evidence="6">Has three domains with a flexible linker between the domains II and III and assumes an 'L' shape. Domain III is highly mobile and contacts RuvB.</text>
</comment>
<keyword evidence="8" id="KW-0547">Nucleotide-binding</keyword>
<evidence type="ECO:0000259" key="7">
    <source>
        <dbReference type="SMART" id="SM00278"/>
    </source>
</evidence>
<organism evidence="8 9">
    <name type="scientific">Candidatus Kinetoplastidibacterium galati TCC219</name>
    <dbReference type="NCBI Taxonomy" id="1208921"/>
    <lineage>
        <taxon>Bacteria</taxon>
        <taxon>Pseudomonadati</taxon>
        <taxon>Pseudomonadota</taxon>
        <taxon>Betaproteobacteria</taxon>
        <taxon>Candidatus Kinetoplastidibacterium</taxon>
    </lineage>
</organism>
<keyword evidence="8" id="KW-0378">Hydrolase</keyword>
<name>M1L9P9_9PROT</name>
<keyword evidence="8" id="KW-0067">ATP-binding</keyword>
<dbReference type="GO" id="GO:0006281">
    <property type="term" value="P:DNA repair"/>
    <property type="evidence" value="ECO:0007669"/>
    <property type="project" value="UniProtKB-UniRule"/>
</dbReference>
<dbReference type="NCBIfam" id="TIGR00084">
    <property type="entry name" value="ruvA"/>
    <property type="match status" value="1"/>
</dbReference>
<dbReference type="EMBL" id="CP003806">
    <property type="protein sequence ID" value="AGF49243.1"/>
    <property type="molecule type" value="Genomic_DNA"/>
</dbReference>
<dbReference type="SUPFAM" id="SSF47781">
    <property type="entry name" value="RuvA domain 2-like"/>
    <property type="match status" value="1"/>
</dbReference>
<keyword evidence="9" id="KW-1185">Reference proteome</keyword>
<dbReference type="Gene3D" id="2.40.50.140">
    <property type="entry name" value="Nucleic acid-binding proteins"/>
    <property type="match status" value="1"/>
</dbReference>
<dbReference type="GO" id="GO:0000400">
    <property type="term" value="F:four-way junction DNA binding"/>
    <property type="evidence" value="ECO:0007669"/>
    <property type="project" value="UniProtKB-UniRule"/>
</dbReference>
<dbReference type="GO" id="GO:0006310">
    <property type="term" value="P:DNA recombination"/>
    <property type="evidence" value="ECO:0007669"/>
    <property type="project" value="UniProtKB-UniRule"/>
</dbReference>
<dbReference type="GO" id="GO:0048476">
    <property type="term" value="C:Holliday junction resolvase complex"/>
    <property type="evidence" value="ECO:0007669"/>
    <property type="project" value="UniProtKB-UniRule"/>
</dbReference>
<dbReference type="SMART" id="SM00278">
    <property type="entry name" value="HhH1"/>
    <property type="match status" value="2"/>
</dbReference>
<dbReference type="OrthoDB" id="5293449at2"/>
<comment type="function">
    <text evidence="6">The RuvA-RuvB-RuvC complex processes Holliday junction (HJ) DNA during genetic recombination and DNA repair, while the RuvA-RuvB complex plays an important role in the rescue of blocked DNA replication forks via replication fork reversal (RFR). RuvA specifically binds to HJ cruciform DNA, conferring on it an open structure. The RuvB hexamer acts as an ATP-dependent pump, pulling dsDNA into and through the RuvAB complex. HJ branch migration allows RuvC to scan DNA until it finds its consensus sequence, where it cleaves and resolves the cruciform DNA.</text>
</comment>
<reference evidence="8 9" key="1">
    <citation type="journal article" date="2013" name="Genome Biol. Evol.">
        <title>Genome evolution and phylogenomic analysis of candidatus kinetoplastibacterium, the betaproteobacterial endosymbionts of strigomonas and angomonas.</title>
        <authorList>
            <person name="Alves J.M."/>
            <person name="Serrano M.G."/>
            <person name="Maia da Silva F."/>
            <person name="Voegtly L.J."/>
            <person name="Matveyev A.V."/>
            <person name="Teixeira M.M."/>
            <person name="Camargo E.P."/>
            <person name="Buck G.A."/>
        </authorList>
    </citation>
    <scope>NUCLEOTIDE SEQUENCE [LARGE SCALE GENOMIC DNA]</scope>
    <source>
        <strain evidence="8 9">TCC219</strain>
    </source>
</reference>
<dbReference type="Pfam" id="PF14520">
    <property type="entry name" value="HHH_5"/>
    <property type="match status" value="1"/>
</dbReference>
<dbReference type="RefSeq" id="WP_015389727.1">
    <property type="nucleotide sequence ID" value="NC_020284.1"/>
</dbReference>
<dbReference type="GO" id="GO:0005524">
    <property type="term" value="F:ATP binding"/>
    <property type="evidence" value="ECO:0007669"/>
    <property type="project" value="InterPro"/>
</dbReference>
<accession>M1L9P9</accession>
<dbReference type="Pfam" id="PF01330">
    <property type="entry name" value="RuvA_N"/>
    <property type="match status" value="1"/>
</dbReference>
<dbReference type="CDD" id="cd14332">
    <property type="entry name" value="UBA_RuvA_C"/>
    <property type="match status" value="1"/>
</dbReference>
<dbReference type="InterPro" id="IPR003583">
    <property type="entry name" value="Hlx-hairpin-Hlx_DNA-bd_motif"/>
</dbReference>
<comment type="similarity">
    <text evidence="6">Belongs to the RuvA family.</text>
</comment>
<evidence type="ECO:0000256" key="5">
    <source>
        <dbReference type="ARBA" id="ARBA00023204"/>
    </source>
</evidence>
<feature type="region of interest" description="Domain I" evidence="6">
    <location>
        <begin position="1"/>
        <end position="64"/>
    </location>
</feature>
<dbReference type="AlphaFoldDB" id="M1L9P9"/>
<dbReference type="HOGENOM" id="CLU_087936_0_0_4"/>
<dbReference type="InterPro" id="IPR011114">
    <property type="entry name" value="RuvA_C"/>
</dbReference>
<comment type="caution">
    <text evidence="6">Lacks conserved residue(s) required for the propagation of feature annotation.</text>
</comment>
<evidence type="ECO:0000256" key="1">
    <source>
        <dbReference type="ARBA" id="ARBA00022490"/>
    </source>
</evidence>
<keyword evidence="1 6" id="KW-0963">Cytoplasm</keyword>
<dbReference type="Gene3D" id="1.10.150.20">
    <property type="entry name" value="5' to 3' exonuclease, C-terminal subdomain"/>
    <property type="match status" value="1"/>
</dbReference>